<proteinExistence type="predicted"/>
<dbReference type="Proteomes" id="UP001515500">
    <property type="component" value="Chromosome 5"/>
</dbReference>
<dbReference type="AlphaFoldDB" id="A0AB40BAK1"/>
<evidence type="ECO:0000256" key="3">
    <source>
        <dbReference type="SAM" id="MobiDB-lite"/>
    </source>
</evidence>
<dbReference type="CDD" id="cd21865">
    <property type="entry name" value="DEUBAD_NFRKB"/>
    <property type="match status" value="1"/>
</dbReference>
<feature type="region of interest" description="Disordered" evidence="3">
    <location>
        <begin position="1"/>
        <end position="38"/>
    </location>
</feature>
<dbReference type="RefSeq" id="XP_039123678.1">
    <property type="nucleotide sequence ID" value="XM_039267744.1"/>
</dbReference>
<dbReference type="InterPro" id="IPR024867">
    <property type="entry name" value="NFRKB"/>
</dbReference>
<dbReference type="PANTHER" id="PTHR13052">
    <property type="entry name" value="NFRKB-RELATED"/>
    <property type="match status" value="1"/>
</dbReference>
<evidence type="ECO:0000259" key="4">
    <source>
        <dbReference type="PROSITE" id="PS51916"/>
    </source>
</evidence>
<evidence type="ECO:0000256" key="2">
    <source>
        <dbReference type="ARBA" id="ARBA00023242"/>
    </source>
</evidence>
<dbReference type="PROSITE" id="PS51916">
    <property type="entry name" value="DEUBAD"/>
    <property type="match status" value="1"/>
</dbReference>
<evidence type="ECO:0000256" key="1">
    <source>
        <dbReference type="ARBA" id="ARBA00004123"/>
    </source>
</evidence>
<protein>
    <submittedName>
        <fullName evidence="6">Uncharacterized protein LOC120260314 isoform X1</fullName>
    </submittedName>
</protein>
<keyword evidence="2" id="KW-0539">Nucleus</keyword>
<dbReference type="InterPro" id="IPR044867">
    <property type="entry name" value="DEUBAD_dom"/>
</dbReference>
<dbReference type="GeneID" id="120260314"/>
<sequence>MKREMGAGLKRKRLEGHNLHEQCSEKKKKKTKSSDCTLTRRPHTNLQWDDRRERVVAKREQIAITWRDMASFVDSVPKHHSGPADVFPVPPETFTLENLTDVLSYEVWASHLSESERKLLSQFLPPGTGVEEVVQSLLAGDNLHFGNPFLQWSSLLCTGVLHPDNALRAQKQFRACKSAYYSELNRYHNDMIELLRKWGELWTGCEDPEKSWSEGFIKHQQGSLTNFEGMVKVDPVPREEMPDKTSTSHSKSANNPRYVKISREQDLLLLTIEQRGDGLRSKPLNQGMEGNNACTILPYAVSEEEENKRLRNWLTLANKDIPVAYKDLREKRLQRERWSISLEQKLTGKKKFVTNKADAKSILHNDLLEKAVEGTSEHHSITNKSDCDLDFSPNSTAQLEQFTSPNYQPEMGSMSPKNQVDGNMLKSLDNSLLHPQAFGKTVSPNHAWQPEPSIALSQGISPEVGILDSLYQTKAESQMYKSSSSLQHAKSIEEHSYPVIGLHRDSTDHGVGEPVHSFHPNLSTILSSYPQGHINSLTQPALQFDIVNGFASDSGNSSTHFQEQKQFLEYMRRERELYMHHMMNNNDHFSGRHPIEHFPLVDHQGISSLQSPVVGGAASQNWFPVERRGYDGYSGVHLPDVANQHVANYETADSHPFRVMLPSHRSYETANSEQFSQANNFSGSAIQTHDNNYFCAPSLQNSSSGFDAVVVPKNPMRTNTVLSVNFPQNDPYLHGMTGNPFLIPRYH</sequence>
<name>A0AB40BAK1_DIOCR</name>
<dbReference type="GO" id="GO:0031011">
    <property type="term" value="C:Ino80 complex"/>
    <property type="evidence" value="ECO:0007669"/>
    <property type="project" value="InterPro"/>
</dbReference>
<comment type="subcellular location">
    <subcellularLocation>
        <location evidence="1">Nucleus</location>
    </subcellularLocation>
</comment>
<feature type="compositionally biased region" description="Basic and acidic residues" evidence="3">
    <location>
        <begin position="15"/>
        <end position="25"/>
    </location>
</feature>
<accession>A0AB40BAK1</accession>
<dbReference type="PANTHER" id="PTHR13052:SF2">
    <property type="entry name" value="NUCLEAR FACTOR KAPPA-B-BINDING PROTEIN"/>
    <property type="match status" value="1"/>
</dbReference>
<evidence type="ECO:0000313" key="6">
    <source>
        <dbReference type="RefSeq" id="XP_039123678.1"/>
    </source>
</evidence>
<evidence type="ECO:0000313" key="5">
    <source>
        <dbReference type="Proteomes" id="UP001515500"/>
    </source>
</evidence>
<keyword evidence="5" id="KW-1185">Reference proteome</keyword>
<reference evidence="6" key="1">
    <citation type="submission" date="2025-08" db="UniProtKB">
        <authorList>
            <consortium name="RefSeq"/>
        </authorList>
    </citation>
    <scope>IDENTIFICATION</scope>
</reference>
<feature type="domain" description="DEUBAD" evidence="4">
    <location>
        <begin position="90"/>
        <end position="201"/>
    </location>
</feature>
<gene>
    <name evidence="6" type="primary">LOC120260314</name>
</gene>
<organism evidence="5 6">
    <name type="scientific">Dioscorea cayennensis subsp. rotundata</name>
    <name type="common">White Guinea yam</name>
    <name type="synonym">Dioscorea rotundata</name>
    <dbReference type="NCBI Taxonomy" id="55577"/>
    <lineage>
        <taxon>Eukaryota</taxon>
        <taxon>Viridiplantae</taxon>
        <taxon>Streptophyta</taxon>
        <taxon>Embryophyta</taxon>
        <taxon>Tracheophyta</taxon>
        <taxon>Spermatophyta</taxon>
        <taxon>Magnoliopsida</taxon>
        <taxon>Liliopsida</taxon>
        <taxon>Dioscoreales</taxon>
        <taxon>Dioscoreaceae</taxon>
        <taxon>Dioscorea</taxon>
    </lineage>
</organism>